<keyword evidence="2" id="KW-0812">Transmembrane</keyword>
<feature type="transmembrane region" description="Helical" evidence="2">
    <location>
        <begin position="92"/>
        <end position="110"/>
    </location>
</feature>
<proteinExistence type="predicted"/>
<evidence type="ECO:0000313" key="3">
    <source>
        <dbReference type="EMBL" id="KAK9037761.1"/>
    </source>
</evidence>
<comment type="caution">
    <text evidence="3">The sequence shown here is derived from an EMBL/GenBank/DDBJ whole genome shotgun (WGS) entry which is preliminary data.</text>
</comment>
<sequence>MSGADYNEWGLDTEKWEDDDASHCPPPHLLPEEDEEEPARVVKRDTEIVSTGSPTRPSIGFNAGGECRHGRPFRSRSLPKKMIQSSRSMKRMIKYMSIMDMVLMIAMILGKKRFLKPY</sequence>
<organism evidence="3 4">
    <name type="scientific">Hibiscus sabdariffa</name>
    <name type="common">roselle</name>
    <dbReference type="NCBI Taxonomy" id="183260"/>
    <lineage>
        <taxon>Eukaryota</taxon>
        <taxon>Viridiplantae</taxon>
        <taxon>Streptophyta</taxon>
        <taxon>Embryophyta</taxon>
        <taxon>Tracheophyta</taxon>
        <taxon>Spermatophyta</taxon>
        <taxon>Magnoliopsida</taxon>
        <taxon>eudicotyledons</taxon>
        <taxon>Gunneridae</taxon>
        <taxon>Pentapetalae</taxon>
        <taxon>rosids</taxon>
        <taxon>malvids</taxon>
        <taxon>Malvales</taxon>
        <taxon>Malvaceae</taxon>
        <taxon>Malvoideae</taxon>
        <taxon>Hibiscus</taxon>
    </lineage>
</organism>
<evidence type="ECO:0000256" key="2">
    <source>
        <dbReference type="SAM" id="Phobius"/>
    </source>
</evidence>
<feature type="compositionally biased region" description="Basic and acidic residues" evidence="1">
    <location>
        <begin position="38"/>
        <end position="47"/>
    </location>
</feature>
<protein>
    <submittedName>
        <fullName evidence="3">Uncharacterized protein</fullName>
    </submittedName>
</protein>
<feature type="region of interest" description="Disordered" evidence="1">
    <location>
        <begin position="1"/>
        <end position="81"/>
    </location>
</feature>
<evidence type="ECO:0000256" key="1">
    <source>
        <dbReference type="SAM" id="MobiDB-lite"/>
    </source>
</evidence>
<accession>A0ABR2TK54</accession>
<gene>
    <name evidence="3" type="ORF">V6N11_022661</name>
</gene>
<evidence type="ECO:0000313" key="4">
    <source>
        <dbReference type="Proteomes" id="UP001396334"/>
    </source>
</evidence>
<keyword evidence="2" id="KW-1133">Transmembrane helix</keyword>
<feature type="compositionally biased region" description="Basic residues" evidence="1">
    <location>
        <begin position="70"/>
        <end position="79"/>
    </location>
</feature>
<reference evidence="3 4" key="1">
    <citation type="journal article" date="2024" name="G3 (Bethesda)">
        <title>Genome assembly of Hibiscus sabdariffa L. provides insights into metabolisms of medicinal natural products.</title>
        <authorList>
            <person name="Kim T."/>
        </authorList>
    </citation>
    <scope>NUCLEOTIDE SEQUENCE [LARGE SCALE GENOMIC DNA]</scope>
    <source>
        <strain evidence="3">TK-2024</strain>
        <tissue evidence="3">Old leaves</tissue>
    </source>
</reference>
<dbReference type="Proteomes" id="UP001396334">
    <property type="component" value="Unassembled WGS sequence"/>
</dbReference>
<keyword evidence="4" id="KW-1185">Reference proteome</keyword>
<name>A0ABR2TK54_9ROSI</name>
<dbReference type="EMBL" id="JBBPBN010000005">
    <property type="protein sequence ID" value="KAK9037761.1"/>
    <property type="molecule type" value="Genomic_DNA"/>
</dbReference>
<keyword evidence="2" id="KW-0472">Membrane</keyword>